<evidence type="ECO:0000313" key="10">
    <source>
        <dbReference type="EMBL" id="KAF2017943.1"/>
    </source>
</evidence>
<feature type="transmembrane region" description="Helical" evidence="8">
    <location>
        <begin position="432"/>
        <end position="452"/>
    </location>
</feature>
<protein>
    <submittedName>
        <fullName evidence="10">Putative MFS sugar transporter</fullName>
    </submittedName>
</protein>
<keyword evidence="3 7" id="KW-0813">Transport</keyword>
<dbReference type="PROSITE" id="PS50850">
    <property type="entry name" value="MFS"/>
    <property type="match status" value="1"/>
</dbReference>
<evidence type="ECO:0000256" key="1">
    <source>
        <dbReference type="ARBA" id="ARBA00004141"/>
    </source>
</evidence>
<dbReference type="InterPro" id="IPR036259">
    <property type="entry name" value="MFS_trans_sf"/>
</dbReference>
<feature type="transmembrane region" description="Helical" evidence="8">
    <location>
        <begin position="12"/>
        <end position="31"/>
    </location>
</feature>
<dbReference type="GeneID" id="54282441"/>
<reference evidence="10" key="1">
    <citation type="journal article" date="2020" name="Stud. Mycol.">
        <title>101 Dothideomycetes genomes: a test case for predicting lifestyles and emergence of pathogens.</title>
        <authorList>
            <person name="Haridas S."/>
            <person name="Albert R."/>
            <person name="Binder M."/>
            <person name="Bloem J."/>
            <person name="Labutti K."/>
            <person name="Salamov A."/>
            <person name="Andreopoulos B."/>
            <person name="Baker S."/>
            <person name="Barry K."/>
            <person name="Bills G."/>
            <person name="Bluhm B."/>
            <person name="Cannon C."/>
            <person name="Castanera R."/>
            <person name="Culley D."/>
            <person name="Daum C."/>
            <person name="Ezra D."/>
            <person name="Gonzalez J."/>
            <person name="Henrissat B."/>
            <person name="Kuo A."/>
            <person name="Liang C."/>
            <person name="Lipzen A."/>
            <person name="Lutzoni F."/>
            <person name="Magnuson J."/>
            <person name="Mondo S."/>
            <person name="Nolan M."/>
            <person name="Ohm R."/>
            <person name="Pangilinan J."/>
            <person name="Park H.-J."/>
            <person name="Ramirez L."/>
            <person name="Alfaro M."/>
            <person name="Sun H."/>
            <person name="Tritt A."/>
            <person name="Yoshinaga Y."/>
            <person name="Zwiers L.-H."/>
            <person name="Turgeon B."/>
            <person name="Goodwin S."/>
            <person name="Spatafora J."/>
            <person name="Crous P."/>
            <person name="Grigoriev I."/>
        </authorList>
    </citation>
    <scope>NUCLEOTIDE SEQUENCE</scope>
    <source>
        <strain evidence="10">CBS 175.79</strain>
    </source>
</reference>
<evidence type="ECO:0000256" key="6">
    <source>
        <dbReference type="ARBA" id="ARBA00023136"/>
    </source>
</evidence>
<dbReference type="NCBIfam" id="TIGR00879">
    <property type="entry name" value="SP"/>
    <property type="match status" value="1"/>
</dbReference>
<dbReference type="Proteomes" id="UP000799778">
    <property type="component" value="Unassembled WGS sequence"/>
</dbReference>
<dbReference type="Gene3D" id="1.20.1250.20">
    <property type="entry name" value="MFS general substrate transporter like domains"/>
    <property type="match status" value="1"/>
</dbReference>
<dbReference type="InterPro" id="IPR005828">
    <property type="entry name" value="MFS_sugar_transport-like"/>
</dbReference>
<dbReference type="Pfam" id="PF00083">
    <property type="entry name" value="Sugar_tr"/>
    <property type="match status" value="1"/>
</dbReference>
<feature type="transmembrane region" description="Helical" evidence="8">
    <location>
        <begin position="366"/>
        <end position="385"/>
    </location>
</feature>
<keyword evidence="5 8" id="KW-1133">Transmembrane helix</keyword>
<evidence type="ECO:0000256" key="3">
    <source>
        <dbReference type="ARBA" id="ARBA00022448"/>
    </source>
</evidence>
<name>A0A6A5XYD9_9PLEO</name>
<dbReference type="SUPFAM" id="SSF103473">
    <property type="entry name" value="MFS general substrate transporter"/>
    <property type="match status" value="1"/>
</dbReference>
<evidence type="ECO:0000256" key="5">
    <source>
        <dbReference type="ARBA" id="ARBA00022989"/>
    </source>
</evidence>
<dbReference type="InterPro" id="IPR050360">
    <property type="entry name" value="MFS_Sugar_Transporters"/>
</dbReference>
<feature type="transmembrane region" description="Helical" evidence="8">
    <location>
        <begin position="406"/>
        <end position="426"/>
    </location>
</feature>
<dbReference type="RefSeq" id="XP_033386282.1">
    <property type="nucleotide sequence ID" value="XM_033525044.1"/>
</dbReference>
<feature type="transmembrane region" description="Helical" evidence="8">
    <location>
        <begin position="51"/>
        <end position="69"/>
    </location>
</feature>
<dbReference type="OrthoDB" id="5399138at2759"/>
<sequence length="512" mass="54519">MLDRLSLPPYLRAALVVGLGGFLFGSDTGTIGPVTKMTTFVETFGEFSATIHGLIISSILIPAALTSLISGNVADIYGRLRTIMFGEVVFGIGAAIEASAPNIGAFVCGRIIAGIGEGFYLSLLVVYVCEISPAKNRGPLASLPQFGTVLGLASGYFISYGTSRIASSASWRIPLAVQAFLAFSFAVCCTTLPPSPRWLLSKNRKEEAFEAASRLGIKLEEQTIIVDGVAIEETPKPVANGGLGQAIKTTFTDLPKAFEKSVRNRTILGCVLMGMQQFSGIDGVLYYAPLLFEQAGLSSEKASFLASGISAIVILVATIPATIFADRWGRRSTTIYGGTTMAACMALIGALYASGKVYQTHGAARWVIVGAIYVFAGIYSMTWAIGMRVYASEIQPIRSRALASSWGQSANWGANFIVALTTPIFLDRSTFGVYFLFSGCLLTVAIGACFLMPETRGRSLEEIDREFSKHALFKTKATTSTQDAGIFSTEKGPVATVSPVQRTTVSRSISDV</sequence>
<dbReference type="FunFam" id="1.20.1250.20:FF:000134">
    <property type="entry name" value="MFS sugar transporter protein"/>
    <property type="match status" value="1"/>
</dbReference>
<keyword evidence="10" id="KW-0762">Sugar transport</keyword>
<dbReference type="InterPro" id="IPR003663">
    <property type="entry name" value="Sugar/inositol_transpt"/>
</dbReference>
<feature type="transmembrane region" description="Helical" evidence="8">
    <location>
        <begin position="335"/>
        <end position="354"/>
    </location>
</feature>
<keyword evidence="11" id="KW-1185">Reference proteome</keyword>
<gene>
    <name evidence="10" type="ORF">BU24DRAFT_389538</name>
</gene>
<feature type="transmembrane region" description="Helical" evidence="8">
    <location>
        <begin position="171"/>
        <end position="192"/>
    </location>
</feature>
<feature type="transmembrane region" description="Helical" evidence="8">
    <location>
        <begin position="266"/>
        <end position="290"/>
    </location>
</feature>
<evidence type="ECO:0000313" key="11">
    <source>
        <dbReference type="Proteomes" id="UP000799778"/>
    </source>
</evidence>
<dbReference type="InterPro" id="IPR020846">
    <property type="entry name" value="MFS_dom"/>
</dbReference>
<dbReference type="GO" id="GO:0016020">
    <property type="term" value="C:membrane"/>
    <property type="evidence" value="ECO:0007669"/>
    <property type="project" value="UniProtKB-SubCell"/>
</dbReference>
<feature type="transmembrane region" description="Helical" evidence="8">
    <location>
        <begin position="76"/>
        <end position="96"/>
    </location>
</feature>
<dbReference type="GO" id="GO:0005351">
    <property type="term" value="F:carbohydrate:proton symporter activity"/>
    <property type="evidence" value="ECO:0007669"/>
    <property type="project" value="TreeGrafter"/>
</dbReference>
<evidence type="ECO:0000256" key="7">
    <source>
        <dbReference type="RuleBase" id="RU003346"/>
    </source>
</evidence>
<dbReference type="EMBL" id="ML978068">
    <property type="protein sequence ID" value="KAF2017943.1"/>
    <property type="molecule type" value="Genomic_DNA"/>
</dbReference>
<comment type="subcellular location">
    <subcellularLocation>
        <location evidence="1">Membrane</location>
        <topology evidence="1">Multi-pass membrane protein</topology>
    </subcellularLocation>
</comment>
<evidence type="ECO:0000259" key="9">
    <source>
        <dbReference type="PROSITE" id="PS50850"/>
    </source>
</evidence>
<evidence type="ECO:0000256" key="8">
    <source>
        <dbReference type="SAM" id="Phobius"/>
    </source>
</evidence>
<dbReference type="PANTHER" id="PTHR48022:SF2">
    <property type="entry name" value="PLASTIDIC GLUCOSE TRANSPORTER 4"/>
    <property type="match status" value="1"/>
</dbReference>
<proteinExistence type="inferred from homology"/>
<feature type="domain" description="Major facilitator superfamily (MFS) profile" evidence="9">
    <location>
        <begin position="13"/>
        <end position="456"/>
    </location>
</feature>
<comment type="similarity">
    <text evidence="2 7">Belongs to the major facilitator superfamily. Sugar transporter (TC 2.A.1.1) family.</text>
</comment>
<feature type="transmembrane region" description="Helical" evidence="8">
    <location>
        <begin position="102"/>
        <end position="128"/>
    </location>
</feature>
<evidence type="ECO:0000256" key="2">
    <source>
        <dbReference type="ARBA" id="ARBA00010992"/>
    </source>
</evidence>
<feature type="transmembrane region" description="Helical" evidence="8">
    <location>
        <begin position="302"/>
        <end position="323"/>
    </location>
</feature>
<dbReference type="PRINTS" id="PR00171">
    <property type="entry name" value="SUGRTRNSPORT"/>
</dbReference>
<accession>A0A6A5XYD9</accession>
<keyword evidence="4 8" id="KW-0812">Transmembrane</keyword>
<dbReference type="AlphaFoldDB" id="A0A6A5XYD9"/>
<evidence type="ECO:0000256" key="4">
    <source>
        <dbReference type="ARBA" id="ARBA00022692"/>
    </source>
</evidence>
<keyword evidence="6 8" id="KW-0472">Membrane</keyword>
<dbReference type="InterPro" id="IPR005829">
    <property type="entry name" value="Sugar_transporter_CS"/>
</dbReference>
<dbReference type="PANTHER" id="PTHR48022">
    <property type="entry name" value="PLASTIDIC GLUCOSE TRANSPORTER 4"/>
    <property type="match status" value="1"/>
</dbReference>
<feature type="transmembrane region" description="Helical" evidence="8">
    <location>
        <begin position="140"/>
        <end position="159"/>
    </location>
</feature>
<dbReference type="PROSITE" id="PS00217">
    <property type="entry name" value="SUGAR_TRANSPORT_2"/>
    <property type="match status" value="1"/>
</dbReference>
<organism evidence="10 11">
    <name type="scientific">Aaosphaeria arxii CBS 175.79</name>
    <dbReference type="NCBI Taxonomy" id="1450172"/>
    <lineage>
        <taxon>Eukaryota</taxon>
        <taxon>Fungi</taxon>
        <taxon>Dikarya</taxon>
        <taxon>Ascomycota</taxon>
        <taxon>Pezizomycotina</taxon>
        <taxon>Dothideomycetes</taxon>
        <taxon>Pleosporomycetidae</taxon>
        <taxon>Pleosporales</taxon>
        <taxon>Pleosporales incertae sedis</taxon>
        <taxon>Aaosphaeria</taxon>
    </lineage>
</organism>